<dbReference type="AlphaFoldDB" id="A0A8H4QHW4"/>
<keyword evidence="4" id="KW-1185">Reference proteome</keyword>
<evidence type="ECO:0000259" key="2">
    <source>
        <dbReference type="Pfam" id="PF23153"/>
    </source>
</evidence>
<dbReference type="EMBL" id="JAACJL010000058">
    <property type="protein sequence ID" value="KAF4611223.1"/>
    <property type="molecule type" value="Genomic_DNA"/>
</dbReference>
<accession>A0A8H4QHW4</accession>
<feature type="domain" description="Aip3p/Bud6 N-terminal" evidence="2">
    <location>
        <begin position="43"/>
        <end position="150"/>
    </location>
</feature>
<name>A0A8H4QHW4_9AGAR</name>
<proteinExistence type="predicted"/>
<feature type="compositionally biased region" description="Polar residues" evidence="1">
    <location>
        <begin position="1"/>
        <end position="10"/>
    </location>
</feature>
<dbReference type="InterPro" id="IPR056279">
    <property type="entry name" value="Aip3p_Bud6_N"/>
</dbReference>
<evidence type="ECO:0000313" key="3">
    <source>
        <dbReference type="EMBL" id="KAF4611223.1"/>
    </source>
</evidence>
<dbReference type="Pfam" id="PF23153">
    <property type="entry name" value="Aip3p_Bud6_N"/>
    <property type="match status" value="1"/>
</dbReference>
<organism evidence="3 4">
    <name type="scientific">Agrocybe pediades</name>
    <dbReference type="NCBI Taxonomy" id="84607"/>
    <lineage>
        <taxon>Eukaryota</taxon>
        <taxon>Fungi</taxon>
        <taxon>Dikarya</taxon>
        <taxon>Basidiomycota</taxon>
        <taxon>Agaricomycotina</taxon>
        <taxon>Agaricomycetes</taxon>
        <taxon>Agaricomycetidae</taxon>
        <taxon>Agaricales</taxon>
        <taxon>Agaricineae</taxon>
        <taxon>Strophariaceae</taxon>
        <taxon>Agrocybe</taxon>
    </lineage>
</organism>
<feature type="region of interest" description="Disordered" evidence="1">
    <location>
        <begin position="1"/>
        <end position="39"/>
    </location>
</feature>
<comment type="caution">
    <text evidence="3">The sequence shown here is derived from an EMBL/GenBank/DDBJ whole genome shotgun (WGS) entry which is preliminary data.</text>
</comment>
<gene>
    <name evidence="3" type="ORF">D9613_006601</name>
</gene>
<dbReference type="Proteomes" id="UP000521872">
    <property type="component" value="Unassembled WGS sequence"/>
</dbReference>
<feature type="compositionally biased region" description="Polar residues" evidence="1">
    <location>
        <begin position="20"/>
        <end position="37"/>
    </location>
</feature>
<evidence type="ECO:0000313" key="4">
    <source>
        <dbReference type="Proteomes" id="UP000521872"/>
    </source>
</evidence>
<sequence>MTSYYPTPSYSAGPRYTNHGADSSSSFKTTGPYTSASRGDVSNAVRSLLTSTQKLQDALKLWSLEQTSEADVSDVYMQIGHQFNAVIDAFAYYQIELSDLHDVPTDLRVVLENCLGEDPSPDVVHRYTPDLHRVLFKLLRGLQNRQEEWRLAASQHASRVGVH</sequence>
<evidence type="ECO:0000256" key="1">
    <source>
        <dbReference type="SAM" id="MobiDB-lite"/>
    </source>
</evidence>
<protein>
    <recommendedName>
        <fullName evidence="2">Aip3p/Bud6 N-terminal domain-containing protein</fullName>
    </recommendedName>
</protein>
<reference evidence="3 4" key="1">
    <citation type="submission" date="2019-12" db="EMBL/GenBank/DDBJ databases">
        <authorList>
            <person name="Floudas D."/>
            <person name="Bentzer J."/>
            <person name="Ahren D."/>
            <person name="Johansson T."/>
            <person name="Persson P."/>
            <person name="Tunlid A."/>
        </authorList>
    </citation>
    <scope>NUCLEOTIDE SEQUENCE [LARGE SCALE GENOMIC DNA]</scope>
    <source>
        <strain evidence="3 4">CBS 102.39</strain>
    </source>
</reference>